<protein>
    <recommendedName>
        <fullName evidence="2">DUF6850 domain-containing protein</fullName>
    </recommendedName>
</protein>
<proteinExistence type="predicted"/>
<name>A0A1D7QK89_9SPHI</name>
<sequence length="519" mass="58898">MKKQYIMLFILQVSTFCLYAQKADTTAILSLKNKIFAADSASFAAYQFARKKAFFSSTIPDGFNTLSIGHQFSKGGYTPLQSAGKIKDNYLTTEGKSTLAGIALWGAFSYHRIAEDSTRWAHQTRNNPSSPYYYGSAANVNYQRTVYQLNATAERNMLGNNLPIAIGIDYRIGDHYSTNDPRGTLKDYQLNLQGSLGYRLSEQLKAGLGIRYGYGEEATNVAYKNPDKVSNLEYLDFITHVISGYNTEGEKALGRDFRNDMSRFGFDAYLSYQGNNFGTLRFNGYYLEEKQEFVNRIEDAKTGEHLNDYTLKTYNFDLMWQKKMQGSNLVVTFNYLNTDGADFKYPAKANNYLYNHNLWAAKAFLNRPGKTSYNYILGLTKDGEERQDGLTGNLLGYNRLKVNAGIGFNKRLKGEQSWGVHAEGIYSISLNDRFNVPQGNETVFARMVIYNDYLYYTSNFFGGSVAADYNFPTYKKIQTGIRLGFSYMDALKFKTLDRTVISTPGNNRFSTNLSLNLYF</sequence>
<reference evidence="3 4" key="1">
    <citation type="submission" date="2016-08" db="EMBL/GenBank/DDBJ databases">
        <authorList>
            <person name="Seilhamer J.J."/>
        </authorList>
    </citation>
    <scope>NUCLEOTIDE SEQUENCE [LARGE SCALE GENOMIC DNA]</scope>
    <source>
        <strain evidence="3 4">DX4</strain>
    </source>
</reference>
<feature type="domain" description="DUF6850" evidence="2">
    <location>
        <begin position="56"/>
        <end position="519"/>
    </location>
</feature>
<feature type="signal peptide" evidence="1">
    <location>
        <begin position="1"/>
        <end position="22"/>
    </location>
</feature>
<dbReference type="InterPro" id="IPR049236">
    <property type="entry name" value="DUF6850"/>
</dbReference>
<gene>
    <name evidence="3" type="ORF">BFS30_19115</name>
</gene>
<dbReference type="KEGG" id="psty:BFS30_19115"/>
<dbReference type="Proteomes" id="UP000094313">
    <property type="component" value="Chromosome"/>
</dbReference>
<organism evidence="3 4">
    <name type="scientific">Pedobacter steynii</name>
    <dbReference type="NCBI Taxonomy" id="430522"/>
    <lineage>
        <taxon>Bacteria</taxon>
        <taxon>Pseudomonadati</taxon>
        <taxon>Bacteroidota</taxon>
        <taxon>Sphingobacteriia</taxon>
        <taxon>Sphingobacteriales</taxon>
        <taxon>Sphingobacteriaceae</taxon>
        <taxon>Pedobacter</taxon>
    </lineage>
</organism>
<dbReference type="Pfam" id="PF21012">
    <property type="entry name" value="DUF6850"/>
    <property type="match status" value="1"/>
</dbReference>
<dbReference type="AlphaFoldDB" id="A0A1D7QK89"/>
<accession>A0A1D7QK89</accession>
<evidence type="ECO:0000256" key="1">
    <source>
        <dbReference type="SAM" id="SignalP"/>
    </source>
</evidence>
<dbReference type="EMBL" id="CP017141">
    <property type="protein sequence ID" value="AOM79094.1"/>
    <property type="molecule type" value="Genomic_DNA"/>
</dbReference>
<feature type="chain" id="PRO_5009098761" description="DUF6850 domain-containing protein" evidence="1">
    <location>
        <begin position="23"/>
        <end position="519"/>
    </location>
</feature>
<evidence type="ECO:0000313" key="3">
    <source>
        <dbReference type="EMBL" id="AOM79094.1"/>
    </source>
</evidence>
<evidence type="ECO:0000313" key="4">
    <source>
        <dbReference type="Proteomes" id="UP000094313"/>
    </source>
</evidence>
<evidence type="ECO:0000259" key="2">
    <source>
        <dbReference type="Pfam" id="PF21012"/>
    </source>
</evidence>
<keyword evidence="1" id="KW-0732">Signal</keyword>
<keyword evidence="4" id="KW-1185">Reference proteome</keyword>